<dbReference type="FunFam" id="3.30.930.10:FF:000077">
    <property type="entry name" value="Putative lipoate-protein ligase A"/>
    <property type="match status" value="1"/>
</dbReference>
<feature type="domain" description="BPL/LPL catalytic" evidence="1">
    <location>
        <begin position="39"/>
        <end position="225"/>
    </location>
</feature>
<dbReference type="EMBL" id="GGEC01036974">
    <property type="protein sequence ID" value="MBX17458.1"/>
    <property type="molecule type" value="Transcribed_RNA"/>
</dbReference>
<dbReference type="Gene3D" id="3.30.930.10">
    <property type="entry name" value="Bira Bifunctional Protein, Domain 2"/>
    <property type="match status" value="1"/>
</dbReference>
<evidence type="ECO:0000259" key="1">
    <source>
        <dbReference type="PROSITE" id="PS51733"/>
    </source>
</evidence>
<dbReference type="PANTHER" id="PTHR43506">
    <property type="entry name" value="BIOTIN/LIPOATE A/B PROTEIN LIGASE FAMILY"/>
    <property type="match status" value="1"/>
</dbReference>
<sequence>MSIPVAKNIGRPVMNVVRFKGLPILQQLNIEEQLLRTSSDNWLIINDGTDDPTIVMGVSGKPAELLEIKMVLKDWIPVIRRYSGGGTVIVDQGTIFVSFICGKDAVPGLTLYPHPIMTWSGGLYNEVFKGVGDFCLRENDYVFGDHKIGGNAQSITKSRWVHHTSFLWDFKFANMSYLKLPKQIPKYRLARNHLDFICCIKDYMSRSDFIERTVQATGSQFTLQSAGLEAVEAQSNTKFSPMSKILTRQDLQAALVPA</sequence>
<dbReference type="GO" id="GO:0016874">
    <property type="term" value="F:ligase activity"/>
    <property type="evidence" value="ECO:0007669"/>
    <property type="project" value="UniProtKB-KW"/>
</dbReference>
<organism evidence="2">
    <name type="scientific">Rhizophora mucronata</name>
    <name type="common">Asiatic mangrove</name>
    <dbReference type="NCBI Taxonomy" id="61149"/>
    <lineage>
        <taxon>Eukaryota</taxon>
        <taxon>Viridiplantae</taxon>
        <taxon>Streptophyta</taxon>
        <taxon>Embryophyta</taxon>
        <taxon>Tracheophyta</taxon>
        <taxon>Spermatophyta</taxon>
        <taxon>Magnoliopsida</taxon>
        <taxon>eudicotyledons</taxon>
        <taxon>Gunneridae</taxon>
        <taxon>Pentapetalae</taxon>
        <taxon>rosids</taxon>
        <taxon>fabids</taxon>
        <taxon>Malpighiales</taxon>
        <taxon>Rhizophoraceae</taxon>
        <taxon>Rhizophora</taxon>
    </lineage>
</organism>
<evidence type="ECO:0000313" key="2">
    <source>
        <dbReference type="EMBL" id="MBX17458.1"/>
    </source>
</evidence>
<dbReference type="SUPFAM" id="SSF55681">
    <property type="entry name" value="Class II aaRS and biotin synthetases"/>
    <property type="match status" value="1"/>
</dbReference>
<reference evidence="2" key="1">
    <citation type="submission" date="2018-02" db="EMBL/GenBank/DDBJ databases">
        <title>Rhizophora mucronata_Transcriptome.</title>
        <authorList>
            <person name="Meera S.P."/>
            <person name="Sreeshan A."/>
            <person name="Augustine A."/>
        </authorList>
    </citation>
    <scope>NUCLEOTIDE SEQUENCE</scope>
    <source>
        <tissue evidence="2">Leaf</tissue>
    </source>
</reference>
<dbReference type="CDD" id="cd16443">
    <property type="entry name" value="LplA"/>
    <property type="match status" value="1"/>
</dbReference>
<dbReference type="PROSITE" id="PS51733">
    <property type="entry name" value="BPL_LPL_CATALYTIC"/>
    <property type="match status" value="1"/>
</dbReference>
<dbReference type="InterPro" id="IPR045864">
    <property type="entry name" value="aa-tRNA-synth_II/BPL/LPL"/>
</dbReference>
<dbReference type="PANTHER" id="PTHR43506:SF1">
    <property type="entry name" value="BPL_LPL CATALYTIC DOMAIN-CONTAINING PROTEIN"/>
    <property type="match status" value="1"/>
</dbReference>
<name>A0A2P2LHK7_RHIMU</name>
<accession>A0A2P2LHK7</accession>
<dbReference type="Pfam" id="PF21948">
    <property type="entry name" value="LplA-B_cat"/>
    <property type="match status" value="1"/>
</dbReference>
<dbReference type="InterPro" id="IPR004143">
    <property type="entry name" value="BPL_LPL_catalytic"/>
</dbReference>
<keyword evidence="2" id="KW-0436">Ligase</keyword>
<dbReference type="InterPro" id="IPR053264">
    <property type="entry name" value="Lipoate-ligase_2_inactive"/>
</dbReference>
<proteinExistence type="predicted"/>
<dbReference type="AlphaFoldDB" id="A0A2P2LHK7"/>
<protein>
    <submittedName>
        <fullName evidence="2">Lipoate-protein ligase LplJ</fullName>
    </submittedName>
</protein>